<dbReference type="InterPro" id="IPR018490">
    <property type="entry name" value="cNMP-bd_dom_sf"/>
</dbReference>
<evidence type="ECO:0000256" key="1">
    <source>
        <dbReference type="ARBA" id="ARBA00023015"/>
    </source>
</evidence>
<dbReference type="InterPro" id="IPR014710">
    <property type="entry name" value="RmlC-like_jellyroll"/>
</dbReference>
<organism evidence="6">
    <name type="scientific">Cupriavidus necator</name>
    <name type="common">Alcaligenes eutrophus</name>
    <name type="synonym">Ralstonia eutropha</name>
    <dbReference type="NCBI Taxonomy" id="106590"/>
    <lineage>
        <taxon>Bacteria</taxon>
        <taxon>Pseudomonadati</taxon>
        <taxon>Pseudomonadota</taxon>
        <taxon>Betaproteobacteria</taxon>
        <taxon>Burkholderiales</taxon>
        <taxon>Burkholderiaceae</taxon>
        <taxon>Cupriavidus</taxon>
    </lineage>
</organism>
<evidence type="ECO:0000256" key="3">
    <source>
        <dbReference type="ARBA" id="ARBA00023163"/>
    </source>
</evidence>
<protein>
    <submittedName>
        <fullName evidence="6">Crp family transcriptional regulator</fullName>
    </submittedName>
</protein>
<reference evidence="6" key="1">
    <citation type="submission" date="2016-09" db="EMBL/GenBank/DDBJ databases">
        <authorList>
            <person name="Capua I."/>
            <person name="De Benedictis P."/>
            <person name="Joannis T."/>
            <person name="Lombin L.H."/>
            <person name="Cattoli G."/>
        </authorList>
    </citation>
    <scope>NUCLEOTIDE SEQUENCE</scope>
    <source>
        <strain evidence="6">B9</strain>
    </source>
</reference>
<dbReference type="Gene3D" id="1.10.10.10">
    <property type="entry name" value="Winged helix-like DNA-binding domain superfamily/Winged helix DNA-binding domain"/>
    <property type="match status" value="1"/>
</dbReference>
<dbReference type="RefSeq" id="WP_340525304.1">
    <property type="nucleotide sequence ID" value="NZ_FMSH01000198.1"/>
</dbReference>
<evidence type="ECO:0000313" key="6">
    <source>
        <dbReference type="EMBL" id="SCU76112.1"/>
    </source>
</evidence>
<keyword evidence="3" id="KW-0804">Transcription</keyword>
<dbReference type="InterPro" id="IPR050397">
    <property type="entry name" value="Env_Response_Regulators"/>
</dbReference>
<dbReference type="SUPFAM" id="SSF46785">
    <property type="entry name" value="Winged helix' DNA-binding domain"/>
    <property type="match status" value="1"/>
</dbReference>
<dbReference type="SMART" id="SM00100">
    <property type="entry name" value="cNMP"/>
    <property type="match status" value="1"/>
</dbReference>
<evidence type="ECO:0000256" key="2">
    <source>
        <dbReference type="ARBA" id="ARBA00023125"/>
    </source>
</evidence>
<dbReference type="GO" id="GO:0005829">
    <property type="term" value="C:cytosol"/>
    <property type="evidence" value="ECO:0007669"/>
    <property type="project" value="TreeGrafter"/>
</dbReference>
<dbReference type="InterPro" id="IPR012318">
    <property type="entry name" value="HTH_CRP"/>
</dbReference>
<feature type="domain" description="HTH crp-type" evidence="5">
    <location>
        <begin position="146"/>
        <end position="218"/>
    </location>
</feature>
<name>A0A1K0JLR5_CUPNE</name>
<keyword evidence="1" id="KW-0805">Transcription regulation</keyword>
<dbReference type="SUPFAM" id="SSF51206">
    <property type="entry name" value="cAMP-binding domain-like"/>
    <property type="match status" value="1"/>
</dbReference>
<dbReference type="AlphaFoldDB" id="A0A1K0JLR5"/>
<sequence length="223" mass="24645">MSLDALLACSPWACALTPEQRQRVRVELRERVVPQGAYVCRKGERADFWLGIAQGLVKVHCASPSGKRATLTGVPAGGWLGEGSLLKREALRYDVVALRDSRIACMPRATFEWLLANSLPFNRYLITQLNERLGHFIGTVEHERMHGVEGRVARALAALFHPVLCPLDSENGSLHLTQEEVGLLAGISRQRANAALKVLEDEGLLAVEHGVVHVLDLEALRRY</sequence>
<dbReference type="InterPro" id="IPR000595">
    <property type="entry name" value="cNMP-bd_dom"/>
</dbReference>
<evidence type="ECO:0000259" key="4">
    <source>
        <dbReference type="PROSITE" id="PS50042"/>
    </source>
</evidence>
<dbReference type="GO" id="GO:0003677">
    <property type="term" value="F:DNA binding"/>
    <property type="evidence" value="ECO:0007669"/>
    <property type="project" value="UniProtKB-KW"/>
</dbReference>
<evidence type="ECO:0000259" key="5">
    <source>
        <dbReference type="PROSITE" id="PS51063"/>
    </source>
</evidence>
<keyword evidence="2" id="KW-0238">DNA-binding</keyword>
<dbReference type="GO" id="GO:0003700">
    <property type="term" value="F:DNA-binding transcription factor activity"/>
    <property type="evidence" value="ECO:0007669"/>
    <property type="project" value="TreeGrafter"/>
</dbReference>
<accession>A0A1K0JLR5</accession>
<dbReference type="PANTHER" id="PTHR24567">
    <property type="entry name" value="CRP FAMILY TRANSCRIPTIONAL REGULATORY PROTEIN"/>
    <property type="match status" value="1"/>
</dbReference>
<dbReference type="Gene3D" id="2.60.120.10">
    <property type="entry name" value="Jelly Rolls"/>
    <property type="match status" value="1"/>
</dbReference>
<dbReference type="Pfam" id="PF00027">
    <property type="entry name" value="cNMP_binding"/>
    <property type="match status" value="1"/>
</dbReference>
<dbReference type="CDD" id="cd00038">
    <property type="entry name" value="CAP_ED"/>
    <property type="match status" value="1"/>
</dbReference>
<dbReference type="PANTHER" id="PTHR24567:SF68">
    <property type="entry name" value="DNA-BINDING TRANSCRIPTIONAL DUAL REGULATOR CRP"/>
    <property type="match status" value="1"/>
</dbReference>
<dbReference type="InterPro" id="IPR036390">
    <property type="entry name" value="WH_DNA-bd_sf"/>
</dbReference>
<dbReference type="PROSITE" id="PS51063">
    <property type="entry name" value="HTH_CRP_2"/>
    <property type="match status" value="1"/>
</dbReference>
<dbReference type="InterPro" id="IPR036388">
    <property type="entry name" value="WH-like_DNA-bd_sf"/>
</dbReference>
<feature type="domain" description="Cyclic nucleotide-binding" evidence="4">
    <location>
        <begin position="16"/>
        <end position="132"/>
    </location>
</feature>
<dbReference type="PROSITE" id="PS50042">
    <property type="entry name" value="CNMP_BINDING_3"/>
    <property type="match status" value="1"/>
</dbReference>
<dbReference type="Pfam" id="PF13545">
    <property type="entry name" value="HTH_Crp_2"/>
    <property type="match status" value="1"/>
</dbReference>
<proteinExistence type="predicted"/>
<dbReference type="EMBL" id="FMSH01000198">
    <property type="protein sequence ID" value="SCU76112.1"/>
    <property type="molecule type" value="Genomic_DNA"/>
</dbReference>
<gene>
    <name evidence="6" type="ORF">CNECB9_2770020</name>
</gene>